<accession>A0AAQ3NDK6</accession>
<dbReference type="Proteomes" id="UP001374535">
    <property type="component" value="Chromosome 6"/>
</dbReference>
<dbReference type="EMBL" id="CP144695">
    <property type="protein sequence ID" value="WVZ06997.1"/>
    <property type="molecule type" value="Genomic_DNA"/>
</dbReference>
<keyword evidence="3" id="KW-1185">Reference proteome</keyword>
<sequence>MEKKTRKSESNAPDKVKMEHTKAKFLLMDRKTRENESNAPQKVKMVERDEEDKNENEKSVNYNFKAGRALENVVELFQQVIELSRCIGDLIRCTTKLFSDSVEFIGVTLSARLPRSLCCVRMNRFYCSCGFASDEFKRFRRWKNTDLQDCTMQTILACRCPCDALSWPCIDWVLQLAFEAHCSVRWRDSLVEDVWFLRRSLKQMYSVPLKAISSSTFEKDLRRRCIRLQPRVSGSSFHAKVYSVTASSIRFQATLKRTRVPCSGATCGYHLLRLTVKAVHLPWNEMAAHDGGVFLRPTVNADRDAGGEVRSIDRGGGSGSIPRALLRFGMIVEVVHEVGEEDIGEGHQAGVNHPPACIGVDVGVQCLEVLVASYMKVHAGGGDFASWWTISVLCSLGKVVDIDQDHFESGGCDSIPCSFKQLRKRMQRGLKHLRACTRVHGRLMEKGLSCLKKMLIVILGDCFTIDVSVHNVYEELEKRLKGREVVDVITEVFVSSEEMCNHIAKEAFHGHHNGRVKKNIQRECLFDLIVEKQALVVMVVGQENSIVKLEKVVEKLKCLLHRGNGRAADVLVEEDMDKEKSDLYTRLRALPWKCVKNVVLRTS</sequence>
<feature type="region of interest" description="Disordered" evidence="1">
    <location>
        <begin position="1"/>
        <end position="54"/>
    </location>
</feature>
<protein>
    <submittedName>
        <fullName evidence="2">Uncharacterized protein</fullName>
    </submittedName>
</protein>
<proteinExistence type="predicted"/>
<evidence type="ECO:0000256" key="1">
    <source>
        <dbReference type="SAM" id="MobiDB-lite"/>
    </source>
</evidence>
<feature type="compositionally biased region" description="Basic and acidic residues" evidence="1">
    <location>
        <begin position="1"/>
        <end position="36"/>
    </location>
</feature>
<evidence type="ECO:0000313" key="3">
    <source>
        <dbReference type="Proteomes" id="UP001374535"/>
    </source>
</evidence>
<evidence type="ECO:0000313" key="2">
    <source>
        <dbReference type="EMBL" id="WVZ06997.1"/>
    </source>
</evidence>
<gene>
    <name evidence="2" type="ORF">V8G54_020343</name>
</gene>
<reference evidence="2 3" key="1">
    <citation type="journal article" date="2023" name="Life. Sci Alliance">
        <title>Evolutionary insights into 3D genome organization and epigenetic landscape of Vigna mungo.</title>
        <authorList>
            <person name="Junaid A."/>
            <person name="Singh B."/>
            <person name="Bhatia S."/>
        </authorList>
    </citation>
    <scope>NUCLEOTIDE SEQUENCE [LARGE SCALE GENOMIC DNA]</scope>
    <source>
        <strain evidence="2">Urdbean</strain>
    </source>
</reference>
<dbReference type="AlphaFoldDB" id="A0AAQ3NDK6"/>
<name>A0AAQ3NDK6_VIGMU</name>
<organism evidence="2 3">
    <name type="scientific">Vigna mungo</name>
    <name type="common">Black gram</name>
    <name type="synonym">Phaseolus mungo</name>
    <dbReference type="NCBI Taxonomy" id="3915"/>
    <lineage>
        <taxon>Eukaryota</taxon>
        <taxon>Viridiplantae</taxon>
        <taxon>Streptophyta</taxon>
        <taxon>Embryophyta</taxon>
        <taxon>Tracheophyta</taxon>
        <taxon>Spermatophyta</taxon>
        <taxon>Magnoliopsida</taxon>
        <taxon>eudicotyledons</taxon>
        <taxon>Gunneridae</taxon>
        <taxon>Pentapetalae</taxon>
        <taxon>rosids</taxon>
        <taxon>fabids</taxon>
        <taxon>Fabales</taxon>
        <taxon>Fabaceae</taxon>
        <taxon>Papilionoideae</taxon>
        <taxon>50 kb inversion clade</taxon>
        <taxon>NPAAA clade</taxon>
        <taxon>indigoferoid/millettioid clade</taxon>
        <taxon>Phaseoleae</taxon>
        <taxon>Vigna</taxon>
    </lineage>
</organism>